<proteinExistence type="predicted"/>
<organism evidence="1">
    <name type="scientific">Anguilla anguilla</name>
    <name type="common">European freshwater eel</name>
    <name type="synonym">Muraena anguilla</name>
    <dbReference type="NCBI Taxonomy" id="7936"/>
    <lineage>
        <taxon>Eukaryota</taxon>
        <taxon>Metazoa</taxon>
        <taxon>Chordata</taxon>
        <taxon>Craniata</taxon>
        <taxon>Vertebrata</taxon>
        <taxon>Euteleostomi</taxon>
        <taxon>Actinopterygii</taxon>
        <taxon>Neopterygii</taxon>
        <taxon>Teleostei</taxon>
        <taxon>Anguilliformes</taxon>
        <taxon>Anguillidae</taxon>
        <taxon>Anguilla</taxon>
    </lineage>
</organism>
<dbReference type="EMBL" id="GBXM01009354">
    <property type="protein sequence ID" value="JAH99223.1"/>
    <property type="molecule type" value="Transcribed_RNA"/>
</dbReference>
<reference evidence="1" key="2">
    <citation type="journal article" date="2015" name="Fish Shellfish Immunol.">
        <title>Early steps in the European eel (Anguilla anguilla)-Vibrio vulnificus interaction in the gills: Role of the RtxA13 toxin.</title>
        <authorList>
            <person name="Callol A."/>
            <person name="Pajuelo D."/>
            <person name="Ebbesson L."/>
            <person name="Teles M."/>
            <person name="MacKenzie S."/>
            <person name="Amaro C."/>
        </authorList>
    </citation>
    <scope>NUCLEOTIDE SEQUENCE</scope>
</reference>
<evidence type="ECO:0000313" key="1">
    <source>
        <dbReference type="EMBL" id="JAH99223.1"/>
    </source>
</evidence>
<sequence length="15" mass="1708">MAHKFTALSQVWMSA</sequence>
<reference evidence="1" key="1">
    <citation type="submission" date="2014-11" db="EMBL/GenBank/DDBJ databases">
        <authorList>
            <person name="Amaro Gonzalez C."/>
        </authorList>
    </citation>
    <scope>NUCLEOTIDE SEQUENCE</scope>
</reference>
<protein>
    <submittedName>
        <fullName evidence="1">Uncharacterized protein</fullName>
    </submittedName>
</protein>
<accession>A0A0E9XC27</accession>
<name>A0A0E9XC27_ANGAN</name>